<dbReference type="Proteomes" id="UP000516369">
    <property type="component" value="Chromosome"/>
</dbReference>
<organism evidence="1 2">
    <name type="scientific">Defluviicoccus vanus</name>
    <dbReference type="NCBI Taxonomy" id="111831"/>
    <lineage>
        <taxon>Bacteria</taxon>
        <taxon>Pseudomonadati</taxon>
        <taxon>Pseudomonadota</taxon>
        <taxon>Alphaproteobacteria</taxon>
        <taxon>Rhodospirillales</taxon>
        <taxon>Rhodospirillaceae</taxon>
        <taxon>Defluviicoccus</taxon>
    </lineage>
</organism>
<name>A0A7H1N066_9PROT</name>
<sequence>MGTGALSRLRAEALMLPEAERAELAYELVKSLDAPPDAGVADRWDKELLRRLTEIDAATAKLVDRDEFRRRMQARLGSR</sequence>
<evidence type="ECO:0000313" key="2">
    <source>
        <dbReference type="Proteomes" id="UP000516369"/>
    </source>
</evidence>
<dbReference type="Pfam" id="PF09720">
    <property type="entry name" value="Unstab_antitox"/>
    <property type="match status" value="1"/>
</dbReference>
<dbReference type="InterPro" id="IPR013406">
    <property type="entry name" value="CHP02574_addiction_mod"/>
</dbReference>
<gene>
    <name evidence="1" type="ORF">HQ394_06725</name>
</gene>
<keyword evidence="2" id="KW-1185">Reference proteome</keyword>
<dbReference type="AlphaFoldDB" id="A0A7H1N066"/>
<protein>
    <submittedName>
        <fullName evidence="1">Addiction module protein</fullName>
    </submittedName>
</protein>
<dbReference type="EMBL" id="CP053923">
    <property type="protein sequence ID" value="QNT69102.1"/>
    <property type="molecule type" value="Genomic_DNA"/>
</dbReference>
<dbReference type="KEGG" id="dvn:HQ394_06725"/>
<evidence type="ECO:0000313" key="1">
    <source>
        <dbReference type="EMBL" id="QNT69102.1"/>
    </source>
</evidence>
<proteinExistence type="predicted"/>
<reference evidence="1 2" key="1">
    <citation type="submission" date="2020-05" db="EMBL/GenBank/DDBJ databases">
        <title>Complete closed genome sequence of Defluviicoccus vanus.</title>
        <authorList>
            <person name="Bessarab I."/>
            <person name="Arumugam K."/>
            <person name="Maszenan A.M."/>
            <person name="Seviour R.J."/>
            <person name="Williams R.B."/>
        </authorList>
    </citation>
    <scope>NUCLEOTIDE SEQUENCE [LARGE SCALE GENOMIC DNA]</scope>
    <source>
        <strain evidence="1 2">Ben 114</strain>
    </source>
</reference>
<accession>A0A7H1N066</accession>